<keyword evidence="5" id="KW-1185">Reference proteome</keyword>
<dbReference type="PANTHER" id="PTHR37984:SF5">
    <property type="entry name" value="PROTEIN NYNRIN-LIKE"/>
    <property type="match status" value="1"/>
</dbReference>
<reference evidence="4" key="1">
    <citation type="journal article" date="2022" name="bioRxiv">
        <title>Sequencing and chromosome-scale assembly of the giantPleurodeles waltlgenome.</title>
        <authorList>
            <person name="Brown T."/>
            <person name="Elewa A."/>
            <person name="Iarovenko S."/>
            <person name="Subramanian E."/>
            <person name="Araus A.J."/>
            <person name="Petzold A."/>
            <person name="Susuki M."/>
            <person name="Suzuki K.-i.T."/>
            <person name="Hayashi T."/>
            <person name="Toyoda A."/>
            <person name="Oliveira C."/>
            <person name="Osipova E."/>
            <person name="Leigh N.D."/>
            <person name="Simon A."/>
            <person name="Yun M.H."/>
        </authorList>
    </citation>
    <scope>NUCLEOTIDE SEQUENCE</scope>
    <source>
        <strain evidence="4">20211129_DDA</strain>
        <tissue evidence="4">Liver</tissue>
    </source>
</reference>
<dbReference type="SUPFAM" id="SSF56672">
    <property type="entry name" value="DNA/RNA polymerases"/>
    <property type="match status" value="1"/>
</dbReference>
<comment type="similarity">
    <text evidence="1">Belongs to the beta type-B retroviral polymerase family. HERV class-II K(HML-2) pol subfamily.</text>
</comment>
<evidence type="ECO:0000256" key="2">
    <source>
        <dbReference type="ARBA" id="ARBA00012180"/>
    </source>
</evidence>
<dbReference type="Proteomes" id="UP001066276">
    <property type="component" value="Chromosome 6"/>
</dbReference>
<dbReference type="InterPro" id="IPR043502">
    <property type="entry name" value="DNA/RNA_pol_sf"/>
</dbReference>
<evidence type="ECO:0000259" key="3">
    <source>
        <dbReference type="Pfam" id="PF00078"/>
    </source>
</evidence>
<protein>
    <recommendedName>
        <fullName evidence="2">ribonuclease H</fullName>
        <ecNumber evidence="2">3.1.26.4</ecNumber>
    </recommendedName>
</protein>
<dbReference type="Gene3D" id="3.30.70.270">
    <property type="match status" value="1"/>
</dbReference>
<dbReference type="GO" id="GO:0004523">
    <property type="term" value="F:RNA-DNA hybrid ribonuclease activity"/>
    <property type="evidence" value="ECO:0007669"/>
    <property type="project" value="UniProtKB-EC"/>
</dbReference>
<dbReference type="InterPro" id="IPR000477">
    <property type="entry name" value="RT_dom"/>
</dbReference>
<dbReference type="EMBL" id="JANPWB010000010">
    <property type="protein sequence ID" value="KAJ1134738.1"/>
    <property type="molecule type" value="Genomic_DNA"/>
</dbReference>
<sequence length="187" mass="20986">MYVSKSGPSVLGWWDQGALGMVLNPNGSEPVSVVQEDCVCDATMKDMYPLVFSGTVGKLKSFQHKIILKKDAIPVVHKARNIPFSIRNEVSNELDKLLQTGIIEQVESSDWISPLVVARRSNGRLRLCVDLRDLNKNILVDQFPLPKINEVVALTKGKEWFTTIDLTSAYHQVQLHPDSRRLTAFIT</sequence>
<dbReference type="InterPro" id="IPR043128">
    <property type="entry name" value="Rev_trsase/Diguanyl_cyclase"/>
</dbReference>
<evidence type="ECO:0000256" key="1">
    <source>
        <dbReference type="ARBA" id="ARBA00010879"/>
    </source>
</evidence>
<evidence type="ECO:0000313" key="4">
    <source>
        <dbReference type="EMBL" id="KAJ1134738.1"/>
    </source>
</evidence>
<dbReference type="EC" id="3.1.26.4" evidence="2"/>
<gene>
    <name evidence="4" type="ORF">NDU88_001185</name>
</gene>
<name>A0AAV7Q2Y4_PLEWA</name>
<accession>A0AAV7Q2Y4</accession>
<dbReference type="AlphaFoldDB" id="A0AAV7Q2Y4"/>
<dbReference type="CDD" id="cd01647">
    <property type="entry name" value="RT_LTR"/>
    <property type="match status" value="1"/>
</dbReference>
<feature type="domain" description="Reverse transcriptase" evidence="3">
    <location>
        <begin position="123"/>
        <end position="186"/>
    </location>
</feature>
<dbReference type="Gene3D" id="3.10.10.10">
    <property type="entry name" value="HIV Type 1 Reverse Transcriptase, subunit A, domain 1"/>
    <property type="match status" value="1"/>
</dbReference>
<dbReference type="InterPro" id="IPR050951">
    <property type="entry name" value="Retrovirus_Pol_polyprotein"/>
</dbReference>
<dbReference type="PANTHER" id="PTHR37984">
    <property type="entry name" value="PROTEIN CBG26694"/>
    <property type="match status" value="1"/>
</dbReference>
<organism evidence="4 5">
    <name type="scientific">Pleurodeles waltl</name>
    <name type="common">Iberian ribbed newt</name>
    <dbReference type="NCBI Taxonomy" id="8319"/>
    <lineage>
        <taxon>Eukaryota</taxon>
        <taxon>Metazoa</taxon>
        <taxon>Chordata</taxon>
        <taxon>Craniata</taxon>
        <taxon>Vertebrata</taxon>
        <taxon>Euteleostomi</taxon>
        <taxon>Amphibia</taxon>
        <taxon>Batrachia</taxon>
        <taxon>Caudata</taxon>
        <taxon>Salamandroidea</taxon>
        <taxon>Salamandridae</taxon>
        <taxon>Pleurodelinae</taxon>
        <taxon>Pleurodeles</taxon>
    </lineage>
</organism>
<feature type="non-terminal residue" evidence="4">
    <location>
        <position position="187"/>
    </location>
</feature>
<dbReference type="Pfam" id="PF00078">
    <property type="entry name" value="RVT_1"/>
    <property type="match status" value="1"/>
</dbReference>
<evidence type="ECO:0000313" key="5">
    <source>
        <dbReference type="Proteomes" id="UP001066276"/>
    </source>
</evidence>
<comment type="caution">
    <text evidence="4">The sequence shown here is derived from an EMBL/GenBank/DDBJ whole genome shotgun (WGS) entry which is preliminary data.</text>
</comment>
<proteinExistence type="inferred from homology"/>